<dbReference type="FunCoup" id="A8JAW4">
    <property type="interactions" value="2113"/>
</dbReference>
<reference evidence="3 4" key="1">
    <citation type="journal article" date="2007" name="Science">
        <title>The Chlamydomonas genome reveals the evolution of key animal and plant functions.</title>
        <authorList>
            <person name="Merchant S.S."/>
            <person name="Prochnik S.E."/>
            <person name="Vallon O."/>
            <person name="Harris E.H."/>
            <person name="Karpowicz S.J."/>
            <person name="Witman G.B."/>
            <person name="Terry A."/>
            <person name="Salamov A."/>
            <person name="Fritz-Laylin L.K."/>
            <person name="Marechal-Drouard L."/>
            <person name="Marshall W.F."/>
            <person name="Qu L.H."/>
            <person name="Nelson D.R."/>
            <person name="Sanderfoot A.A."/>
            <person name="Spalding M.H."/>
            <person name="Kapitonov V.V."/>
            <person name="Ren Q."/>
            <person name="Ferris P."/>
            <person name="Lindquist E."/>
            <person name="Shapiro H."/>
            <person name="Lucas S.M."/>
            <person name="Grimwood J."/>
            <person name="Schmutz J."/>
            <person name="Cardol P."/>
            <person name="Cerutti H."/>
            <person name="Chanfreau G."/>
            <person name="Chen C.L."/>
            <person name="Cognat V."/>
            <person name="Croft M.T."/>
            <person name="Dent R."/>
            <person name="Dutcher S."/>
            <person name="Fernandez E."/>
            <person name="Fukuzawa H."/>
            <person name="Gonzalez-Ballester D."/>
            <person name="Gonzalez-Halphen D."/>
            <person name="Hallmann A."/>
            <person name="Hanikenne M."/>
            <person name="Hippler M."/>
            <person name="Inwood W."/>
            <person name="Jabbari K."/>
            <person name="Kalanon M."/>
            <person name="Kuras R."/>
            <person name="Lefebvre P.A."/>
            <person name="Lemaire S.D."/>
            <person name="Lobanov A.V."/>
            <person name="Lohr M."/>
            <person name="Manuell A."/>
            <person name="Meier I."/>
            <person name="Mets L."/>
            <person name="Mittag M."/>
            <person name="Mittelmeier T."/>
            <person name="Moroney J.V."/>
            <person name="Moseley J."/>
            <person name="Napoli C."/>
            <person name="Nedelcu A.M."/>
            <person name="Niyogi K."/>
            <person name="Novoselov S.V."/>
            <person name="Paulsen I.T."/>
            <person name="Pazour G."/>
            <person name="Purton S."/>
            <person name="Ral J.P."/>
            <person name="Riano-Pachon D.M."/>
            <person name="Riekhof W."/>
            <person name="Rymarquis L."/>
            <person name="Schroda M."/>
            <person name="Stern D."/>
            <person name="Umen J."/>
            <person name="Willows R."/>
            <person name="Wilson N."/>
            <person name="Zimmer S.L."/>
            <person name="Allmer J."/>
            <person name="Balk J."/>
            <person name="Bisova K."/>
            <person name="Chen C.J."/>
            <person name="Elias M."/>
            <person name="Gendler K."/>
            <person name="Hauser C."/>
            <person name="Lamb M.R."/>
            <person name="Ledford H."/>
            <person name="Long J.C."/>
            <person name="Minagawa J."/>
            <person name="Page M.D."/>
            <person name="Pan J."/>
            <person name="Pootakham W."/>
            <person name="Roje S."/>
            <person name="Rose A."/>
            <person name="Stahlberg E."/>
            <person name="Terauchi A.M."/>
            <person name="Yang P."/>
            <person name="Ball S."/>
            <person name="Bowler C."/>
            <person name="Dieckmann C.L."/>
            <person name="Gladyshev V.N."/>
            <person name="Green P."/>
            <person name="Jorgensen R."/>
            <person name="Mayfield S."/>
            <person name="Mueller-Roeber B."/>
            <person name="Rajamani S."/>
            <person name="Sayre R.T."/>
            <person name="Brokstein P."/>
            <person name="Dubchak I."/>
            <person name="Goodstein D."/>
            <person name="Hornick L."/>
            <person name="Huang Y.W."/>
            <person name="Jhaveri J."/>
            <person name="Luo Y."/>
            <person name="Martinez D."/>
            <person name="Ngau W.C."/>
            <person name="Otillar B."/>
            <person name="Poliakov A."/>
            <person name="Porter A."/>
            <person name="Szajkowski L."/>
            <person name="Werner G."/>
            <person name="Zhou K."/>
            <person name="Grigoriev I.V."/>
            <person name="Rokhsar D.S."/>
            <person name="Grossman A.R."/>
        </authorList>
    </citation>
    <scope>NUCLEOTIDE SEQUENCE [LARGE SCALE GENOMIC DNA]</scope>
    <source>
        <strain evidence="4">CC-503</strain>
        <strain evidence="3">CC-503 cw92 mt+</strain>
    </source>
</reference>
<evidence type="ECO:0000259" key="2">
    <source>
        <dbReference type="Pfam" id="PF00557"/>
    </source>
</evidence>
<name>A8JAW4_CHLRE</name>
<dbReference type="AlphaFoldDB" id="A8JAW4"/>
<feature type="domain" description="Peptidase M24" evidence="2">
    <location>
        <begin position="22"/>
        <end position="222"/>
    </location>
</feature>
<comment type="similarity">
    <text evidence="1">Belongs to the peptidase M24 family.</text>
</comment>
<dbReference type="CDD" id="cd01089">
    <property type="entry name" value="PA2G4-like"/>
    <property type="match status" value="1"/>
</dbReference>
<dbReference type="ProMEX" id="A8JAW4"/>
<evidence type="ECO:0000313" key="3">
    <source>
        <dbReference type="EMBL" id="PNW74340.1"/>
    </source>
</evidence>
<dbReference type="InterPro" id="IPR036390">
    <property type="entry name" value="WH_DNA-bd_sf"/>
</dbReference>
<dbReference type="PaxDb" id="3055-EDO98981"/>
<keyword evidence="4" id="KW-1185">Reference proteome</keyword>
<dbReference type="InterPro" id="IPR036388">
    <property type="entry name" value="WH-like_DNA-bd_sf"/>
</dbReference>
<dbReference type="InterPro" id="IPR047113">
    <property type="entry name" value="PA2G4/ARX1"/>
</dbReference>
<dbReference type="InterPro" id="IPR001714">
    <property type="entry name" value="Pept_M24_MAP"/>
</dbReference>
<dbReference type="InterPro" id="IPR000994">
    <property type="entry name" value="Pept_M24"/>
</dbReference>
<dbReference type="SUPFAM" id="SSF46785">
    <property type="entry name" value="Winged helix' DNA-binding domain"/>
    <property type="match status" value="1"/>
</dbReference>
<dbReference type="KEGG" id="cre:CHLRE_13g604650v5"/>
<protein>
    <recommendedName>
        <fullName evidence="2">Peptidase M24 domain-containing protein</fullName>
    </recommendedName>
</protein>
<dbReference type="InterPro" id="IPR036005">
    <property type="entry name" value="Creatinase/aminopeptidase-like"/>
</dbReference>
<dbReference type="FunFam" id="1.10.10.10:FF:000029">
    <property type="entry name" value="Proliferation-associated 2G4, a"/>
    <property type="match status" value="1"/>
</dbReference>
<dbReference type="NCBIfam" id="TIGR00495">
    <property type="entry name" value="crvDNA_42K"/>
    <property type="match status" value="1"/>
</dbReference>
<accession>A8JAW4</accession>
<proteinExistence type="inferred from homology"/>
<dbReference type="Gene3D" id="1.10.10.10">
    <property type="entry name" value="Winged helix-like DNA-binding domain superfamily/Winged helix DNA-binding domain"/>
    <property type="match status" value="1"/>
</dbReference>
<dbReference type="STRING" id="3055.A8JAW4"/>
<dbReference type="OMA" id="SRMFYSE"/>
<evidence type="ECO:0000313" key="4">
    <source>
        <dbReference type="Proteomes" id="UP000006906"/>
    </source>
</evidence>
<dbReference type="EMBL" id="CM008974">
    <property type="protein sequence ID" value="PNW74340.1"/>
    <property type="molecule type" value="Genomic_DNA"/>
</dbReference>
<dbReference type="RefSeq" id="XP_042917821.1">
    <property type="nucleotide sequence ID" value="XM_043069846.1"/>
</dbReference>
<dbReference type="GeneID" id="5724677"/>
<dbReference type="PANTHER" id="PTHR10804">
    <property type="entry name" value="PROTEASE FAMILY M24 METHIONYL AMINOPEPTIDASE, AMINOPEPTIDASE P"/>
    <property type="match status" value="1"/>
</dbReference>
<sequence length="387" mass="41428">MSDDGSIEHQEPNLSVPEVVTKYKAAADICNRALLAVVEAAKDGAKVVDLCRMGDQFINKECANIYKGKEIEKGVAFPTCVSANSIVGHFSPNSEDATALKNGDVVKIDMGCHIDGFIATQATTIVVGDAAISGKAADVIAAARTAFDAAVRLIRPGKHIADVSAPLQKVAESFGCNLVEGVMSHEMKQFVIDGSKCILNKPTPDQKVEDGEFEENEVYAVDIVVSSGEGKPRVLDEKETTVYKRALEVTYQLKMQASRAVFSLVNSAFATMPFTLRALLDEAAAQKTELKASQLKLGLVECLNHGLLHPYPVLHEKPGEVVAQIKGTVLLMPNGSSIITSAPRQTVTTEKKVEDKEILDLLATPISAKSAKKKKNKDKAAEPAAAK</sequence>
<evidence type="ECO:0000256" key="1">
    <source>
        <dbReference type="ARBA" id="ARBA00007319"/>
    </source>
</evidence>
<dbReference type="OrthoDB" id="5876363at2759"/>
<dbReference type="PANTHER" id="PTHR10804:SF11">
    <property type="entry name" value="PROLIFERATION-ASSOCIATED PROTEIN 2G4"/>
    <property type="match status" value="1"/>
</dbReference>
<dbReference type="PRINTS" id="PR00599">
    <property type="entry name" value="MAPEPTIDASE"/>
</dbReference>
<dbReference type="InterPro" id="IPR004545">
    <property type="entry name" value="PA2G4"/>
</dbReference>
<dbReference type="MEROPS" id="M24.978"/>
<dbReference type="Gene3D" id="3.90.230.10">
    <property type="entry name" value="Creatinase/methionine aminopeptidase superfamily"/>
    <property type="match status" value="1"/>
</dbReference>
<organism evidence="3 4">
    <name type="scientific">Chlamydomonas reinhardtii</name>
    <name type="common">Chlamydomonas smithii</name>
    <dbReference type="NCBI Taxonomy" id="3055"/>
    <lineage>
        <taxon>Eukaryota</taxon>
        <taxon>Viridiplantae</taxon>
        <taxon>Chlorophyta</taxon>
        <taxon>core chlorophytes</taxon>
        <taxon>Chlorophyceae</taxon>
        <taxon>CS clade</taxon>
        <taxon>Chlamydomonadales</taxon>
        <taxon>Chlamydomonadaceae</taxon>
        <taxon>Chlamydomonas</taxon>
    </lineage>
</organism>
<reference evidence="3" key="2">
    <citation type="submission" date="2017-07" db="EMBL/GenBank/DDBJ databases">
        <title>WGS assembly of Chlamydomonas reinhardtii.</title>
        <authorList>
            <consortium name="Chlamydomonas Annotation Team"/>
            <consortium name="JGI Annotation Team"/>
            <person name="Merchant S.S."/>
            <person name="Prochnik S.E."/>
            <person name="Vallon O."/>
            <person name="Harris E.H."/>
            <person name="Karpowicz S.J."/>
            <person name="Witman G.B."/>
            <person name="Terry A."/>
            <person name="Salamov A."/>
            <person name="Fritz-Laylin L.K."/>
            <person name="Marechal-Drouard L."/>
            <person name="Marshall W.F."/>
            <person name="Qu L.H."/>
            <person name="Nelson D.R."/>
            <person name="Sanderfoot A.A."/>
            <person name="Spalding M.H."/>
            <person name="Kapitonov V.V."/>
            <person name="Ren Q."/>
            <person name="Ferris P."/>
            <person name="Lindquist E."/>
            <person name="Shapiro H."/>
            <person name="Lucas S.M."/>
            <person name="Grimwood J."/>
            <person name="Schmutz J."/>
            <person name="Grigoriev I.V."/>
            <person name="Rokhsar D.S."/>
        </authorList>
    </citation>
    <scope>NUCLEOTIDE SEQUENCE</scope>
    <source>
        <strain evidence="3">CC-503 cw92 mt+</strain>
    </source>
</reference>
<dbReference type="Pfam" id="PF00557">
    <property type="entry name" value="Peptidase_M24"/>
    <property type="match status" value="1"/>
</dbReference>
<dbReference type="RefSeq" id="XP_001699126.1">
    <property type="nucleotide sequence ID" value="XM_001699074.2"/>
</dbReference>
<dbReference type="eggNOG" id="KOG2776">
    <property type="taxonomic scope" value="Eukaryota"/>
</dbReference>
<dbReference type="Proteomes" id="UP000006906">
    <property type="component" value="Chromosome 13"/>
</dbReference>
<dbReference type="SUPFAM" id="SSF55920">
    <property type="entry name" value="Creatinase/aminopeptidase"/>
    <property type="match status" value="1"/>
</dbReference>
<dbReference type="HOGENOM" id="CLU_041451_2_0_1"/>
<dbReference type="Gramene" id="PNW74339">
    <property type="protein sequence ID" value="PNW74339"/>
    <property type="gene ID" value="CHLRE_13g604650v5"/>
</dbReference>
<dbReference type="Gramene" id="PNW74340">
    <property type="protein sequence ID" value="PNW74340"/>
    <property type="gene ID" value="CHLRE_13g604650v5"/>
</dbReference>
<dbReference type="EMBL" id="CM008974">
    <property type="protein sequence ID" value="PNW74339.1"/>
    <property type="molecule type" value="Genomic_DNA"/>
</dbReference>
<gene>
    <name evidence="3" type="ORF">CHLRE_13g604650v5</name>
</gene>